<reference evidence="3 4" key="1">
    <citation type="submission" date="2019-03" db="EMBL/GenBank/DDBJ databases">
        <title>Genomic Encyclopedia of Type Strains, Phase IV (KMG-IV): sequencing the most valuable type-strain genomes for metagenomic binning, comparative biology and taxonomic classification.</title>
        <authorList>
            <person name="Goeker M."/>
        </authorList>
    </citation>
    <scope>NUCLEOTIDE SEQUENCE [LARGE SCALE GENOMIC DNA]</scope>
    <source>
        <strain evidence="3 4">DSM 12121</strain>
    </source>
</reference>
<evidence type="ECO:0000313" key="3">
    <source>
        <dbReference type="EMBL" id="TDN48707.1"/>
    </source>
</evidence>
<dbReference type="InterPro" id="IPR053167">
    <property type="entry name" value="Spore_coat_component"/>
</dbReference>
<accession>A0A4R6DUA0</accession>
<feature type="domain" description="Spore coat protein U/FanG" evidence="2">
    <location>
        <begin position="4"/>
        <end position="59"/>
    </location>
</feature>
<dbReference type="SMART" id="SM00972">
    <property type="entry name" value="SCPU"/>
    <property type="match status" value="1"/>
</dbReference>
<dbReference type="PANTHER" id="PTHR37089:SF4">
    <property type="entry name" value="EXPORTED PROTEIN"/>
    <property type="match status" value="1"/>
</dbReference>
<protein>
    <submittedName>
        <fullName evidence="3">Spore coat protein U-like protein</fullName>
    </submittedName>
</protein>
<dbReference type="Pfam" id="PF05229">
    <property type="entry name" value="SCPU"/>
    <property type="match status" value="1"/>
</dbReference>
<keyword evidence="3" id="KW-0167">Capsid protein</keyword>
<feature type="region of interest" description="Disordered" evidence="1">
    <location>
        <begin position="42"/>
        <end position="64"/>
    </location>
</feature>
<dbReference type="AlphaFoldDB" id="A0A4R6DUA0"/>
<evidence type="ECO:0000259" key="2">
    <source>
        <dbReference type="Pfam" id="PF05229"/>
    </source>
</evidence>
<dbReference type="EMBL" id="SNVV01000014">
    <property type="protein sequence ID" value="TDN48707.1"/>
    <property type="molecule type" value="Genomic_DNA"/>
</dbReference>
<proteinExistence type="predicted"/>
<evidence type="ECO:0000256" key="1">
    <source>
        <dbReference type="SAM" id="MobiDB-lite"/>
    </source>
</evidence>
<organism evidence="3 4">
    <name type="scientific">Azoarcus indigens</name>
    <dbReference type="NCBI Taxonomy" id="29545"/>
    <lineage>
        <taxon>Bacteria</taxon>
        <taxon>Pseudomonadati</taxon>
        <taxon>Pseudomonadota</taxon>
        <taxon>Betaproteobacteria</taxon>
        <taxon>Rhodocyclales</taxon>
        <taxon>Zoogloeaceae</taxon>
        <taxon>Azoarcus</taxon>
    </lineage>
</organism>
<gene>
    <name evidence="3" type="ORF">C7389_11494</name>
</gene>
<comment type="caution">
    <text evidence="3">The sequence shown here is derived from an EMBL/GenBank/DDBJ whole genome shotgun (WGS) entry which is preliminary data.</text>
</comment>
<sequence>MSGVGTLNYTLYSDSARTTVFGNTVGTNTVAARGTGSAQPLTAYGRIPDGQYPAAGRYTGHPHR</sequence>
<dbReference type="Proteomes" id="UP000295129">
    <property type="component" value="Unassembled WGS sequence"/>
</dbReference>
<name>A0A4R6DUA0_9RHOO</name>
<dbReference type="PANTHER" id="PTHR37089">
    <property type="entry name" value="PROTEIN U-RELATED"/>
    <property type="match status" value="1"/>
</dbReference>
<keyword evidence="4" id="KW-1185">Reference proteome</keyword>
<dbReference type="InterPro" id="IPR007893">
    <property type="entry name" value="Spore_coat_U/FanG"/>
</dbReference>
<keyword evidence="3" id="KW-0946">Virion</keyword>
<evidence type="ECO:0000313" key="4">
    <source>
        <dbReference type="Proteomes" id="UP000295129"/>
    </source>
</evidence>